<dbReference type="GO" id="GO:0005940">
    <property type="term" value="C:septin ring"/>
    <property type="evidence" value="ECO:0007669"/>
    <property type="project" value="InterPro"/>
</dbReference>
<dbReference type="Pfam" id="PF06160">
    <property type="entry name" value="EzrA"/>
    <property type="match status" value="1"/>
</dbReference>
<keyword evidence="2 8" id="KW-0812">Transmembrane</keyword>
<comment type="function">
    <text evidence="8">Negative regulator of FtsZ ring formation; modulates the frequency and position of FtsZ ring formation. Inhibits FtsZ ring formation at polar sites. Interacts either with FtsZ or with one of its binding partners to promote depolymerization.</text>
</comment>
<feature type="topological domain" description="Extracellular" evidence="8">
    <location>
        <begin position="1"/>
        <end position="2"/>
    </location>
</feature>
<dbReference type="EMBL" id="RKRF01000007">
    <property type="protein sequence ID" value="RPF55342.1"/>
    <property type="molecule type" value="Genomic_DNA"/>
</dbReference>
<comment type="similarity">
    <text evidence="8">Belongs to the EzrA family.</text>
</comment>
<dbReference type="GO" id="GO:0000917">
    <property type="term" value="P:division septum assembly"/>
    <property type="evidence" value="ECO:0007669"/>
    <property type="project" value="UniProtKB-KW"/>
</dbReference>
<evidence type="ECO:0000256" key="3">
    <source>
        <dbReference type="ARBA" id="ARBA00022989"/>
    </source>
</evidence>
<evidence type="ECO:0000256" key="9">
    <source>
        <dbReference type="SAM" id="Phobius"/>
    </source>
</evidence>
<keyword evidence="7 8" id="KW-0131">Cell cycle</keyword>
<proteinExistence type="inferred from homology"/>
<keyword evidence="4 8" id="KW-0175">Coiled coil</keyword>
<feature type="coiled-coil region" evidence="8">
    <location>
        <begin position="405"/>
        <end position="490"/>
    </location>
</feature>
<feature type="coiled-coil region" evidence="8">
    <location>
        <begin position="304"/>
        <end position="376"/>
    </location>
</feature>
<organism evidence="10 11">
    <name type="scientific">Aquisalibacillus elongatus</name>
    <dbReference type="NCBI Taxonomy" id="485577"/>
    <lineage>
        <taxon>Bacteria</taxon>
        <taxon>Bacillati</taxon>
        <taxon>Bacillota</taxon>
        <taxon>Bacilli</taxon>
        <taxon>Bacillales</taxon>
        <taxon>Bacillaceae</taxon>
        <taxon>Aquisalibacillus</taxon>
    </lineage>
</organism>
<feature type="transmembrane region" description="Helical" evidence="9">
    <location>
        <begin position="6"/>
        <end position="22"/>
    </location>
</feature>
<evidence type="ECO:0000256" key="4">
    <source>
        <dbReference type="ARBA" id="ARBA00023054"/>
    </source>
</evidence>
<dbReference type="GO" id="GO:0005886">
    <property type="term" value="C:plasma membrane"/>
    <property type="evidence" value="ECO:0007669"/>
    <property type="project" value="UniProtKB-SubCell"/>
</dbReference>
<protein>
    <recommendedName>
        <fullName evidence="8">Septation ring formation regulator EzrA</fullName>
    </recommendedName>
</protein>
<keyword evidence="6 8" id="KW-0717">Septation</keyword>
<feature type="topological domain" description="Cytoplasmic" evidence="8">
    <location>
        <begin position="23"/>
        <end position="566"/>
    </location>
</feature>
<keyword evidence="1 8" id="KW-0132">Cell division</keyword>
<sequence length="566" mass="66582">MELVIAILIVAIILFIIVGVIMRKKVYQRVDALEEKKVLLMNRQVAEELGKVRGLNLTGETEELFETWRDEWDDINDNVFSNVEEYLLDAEEAAEKYRFTKAFRILNHVSRELGQVEKTIDDIFEEVDRLLHSEKDSREEVEKIKPQVGEVRKKVLQNGYQLGKAEVVFEVELDDIEKEIAEYENLTASGNYTDAHELVKKSSDKLNELERKVQTFPELYRLCKQVIPEDLDHLHNGIREMRDEDYRIHLLGFDKEIHTHHETLLTLIEQLNKGSDEGVEEHIEQIRSRILEVYDQLEKEALDKNFVMQRIELLDKKITEAKERFAKTKENILSVKENYHLNDDKYEEQYQLEKMIDRLEKEAERIKDMVEREENLFSTIRVDLEKWLEEFEEWEQPQNDFDSYLHNLRKDELDARGQINELQQSIIQVRQNLQKSNLPGIPNYIIELVEEGRDSVSKAMEALEDQPLNMDRINHAIEQAEKSVNRTVEQTQLLIDQAYLAEKVIQYANRYRTSYPILAAQISESEIAFHEYNYEVALEKASKALEEVEPGAIKRLEEVISESTVS</sequence>
<keyword evidence="11" id="KW-1185">Reference proteome</keyword>
<dbReference type="OrthoDB" id="1654473at2"/>
<dbReference type="AlphaFoldDB" id="A0A3N5C7A9"/>
<accession>A0A3N5C7A9</accession>
<evidence type="ECO:0000256" key="1">
    <source>
        <dbReference type="ARBA" id="ARBA00022618"/>
    </source>
</evidence>
<keyword evidence="3 8" id="KW-1133">Transmembrane helix</keyword>
<gene>
    <name evidence="8" type="primary">ezrA</name>
    <name evidence="10" type="ORF">EDC24_0213</name>
</gene>
<comment type="subcellular location">
    <subcellularLocation>
        <location evidence="8">Cell membrane</location>
        <topology evidence="8">Single-pass membrane protein</topology>
    </subcellularLocation>
    <text evidence="8">Colocalized with FtsZ to the nascent septal site.</text>
</comment>
<name>A0A3N5C7A9_9BACI</name>
<reference evidence="10 11" key="1">
    <citation type="submission" date="2018-11" db="EMBL/GenBank/DDBJ databases">
        <title>Genomic Encyclopedia of Type Strains, Phase IV (KMG-IV): sequencing the most valuable type-strain genomes for metagenomic binning, comparative biology and taxonomic classification.</title>
        <authorList>
            <person name="Goeker M."/>
        </authorList>
    </citation>
    <scope>NUCLEOTIDE SEQUENCE [LARGE SCALE GENOMIC DNA]</scope>
    <source>
        <strain evidence="10 11">DSM 18090</strain>
    </source>
</reference>
<dbReference type="Proteomes" id="UP000276443">
    <property type="component" value="Unassembled WGS sequence"/>
</dbReference>
<evidence type="ECO:0000313" key="11">
    <source>
        <dbReference type="Proteomes" id="UP000276443"/>
    </source>
</evidence>
<evidence type="ECO:0000256" key="8">
    <source>
        <dbReference type="HAMAP-Rule" id="MF_00728"/>
    </source>
</evidence>
<evidence type="ECO:0000256" key="6">
    <source>
        <dbReference type="ARBA" id="ARBA00023210"/>
    </source>
</evidence>
<comment type="caution">
    <text evidence="10">The sequence shown here is derived from an EMBL/GenBank/DDBJ whole genome shotgun (WGS) entry which is preliminary data.</text>
</comment>
<dbReference type="GO" id="GO:0000921">
    <property type="term" value="P:septin ring assembly"/>
    <property type="evidence" value="ECO:0007669"/>
    <property type="project" value="InterPro"/>
</dbReference>
<evidence type="ECO:0000313" key="10">
    <source>
        <dbReference type="EMBL" id="RPF55342.1"/>
    </source>
</evidence>
<evidence type="ECO:0000256" key="7">
    <source>
        <dbReference type="ARBA" id="ARBA00023306"/>
    </source>
</evidence>
<keyword evidence="8" id="KW-1003">Cell membrane</keyword>
<dbReference type="InterPro" id="IPR010379">
    <property type="entry name" value="EzrA"/>
</dbReference>
<evidence type="ECO:0000256" key="5">
    <source>
        <dbReference type="ARBA" id="ARBA00023136"/>
    </source>
</evidence>
<dbReference type="RefSeq" id="WP_124219011.1">
    <property type="nucleotide sequence ID" value="NZ_RKRF01000007.1"/>
</dbReference>
<keyword evidence="5 8" id="KW-0472">Membrane</keyword>
<dbReference type="HAMAP" id="MF_00728">
    <property type="entry name" value="EzrA"/>
    <property type="match status" value="1"/>
</dbReference>
<feature type="coiled-coil region" evidence="8">
    <location>
        <begin position="166"/>
        <end position="212"/>
    </location>
</feature>
<evidence type="ECO:0000256" key="2">
    <source>
        <dbReference type="ARBA" id="ARBA00022692"/>
    </source>
</evidence>